<dbReference type="HOGENOM" id="CLU_785737_0_0_1"/>
<dbReference type="Proteomes" id="UP000009328">
    <property type="component" value="Unassembled WGS sequence"/>
</dbReference>
<keyword evidence="2" id="KW-1185">Reference proteome</keyword>
<dbReference type="InParanoid" id="K0KJU5"/>
<protein>
    <recommendedName>
        <fullName evidence="3">F-box domain-containing protein</fullName>
    </recommendedName>
</protein>
<comment type="caution">
    <text evidence="1">The sequence shown here is derived from an EMBL/GenBank/DDBJ whole genome shotgun (WGS) entry which is preliminary data.</text>
</comment>
<evidence type="ECO:0000313" key="1">
    <source>
        <dbReference type="EMBL" id="CCH43216.1"/>
    </source>
</evidence>
<sequence length="353" mass="40847">MNWNILDNLPYEIHIQILDSLILTNDIFNYLKIVPKLQDYFAKHYILISDKINKEKYSHLPNESLIFLNDCDIKSQEWSKKLHDFGGVLLWECYSVYNSYDKLTELKPSGLMIKGEPKKSMKLKITVYENLTKVSFLFQNLFDIGPKLISLHAPNCQEMIIYQTSLPSKSMFIFDQLQKLKLINVKKFNKVWNDCSQLKSLELQLLPDSFSISKDFQYPERLLANSNQPKTLLLKNSMCANLIYLYLYDTIRGCGPGIDSLCDLNFPKLKVLEIKYCRTFKSIINMSAEKLQNFTCISPSSIIRIDGLETPVLKNFIIDVKSCTIDNFKKPQSLKIFEITESNNCVSNAGNHL</sequence>
<reference evidence="1 2" key="1">
    <citation type="journal article" date="2012" name="Eukaryot. Cell">
        <title>Draft genome sequence of Wickerhamomyces ciferrii NRRL Y-1031 F-60-10.</title>
        <authorList>
            <person name="Schneider J."/>
            <person name="Andrea H."/>
            <person name="Blom J."/>
            <person name="Jaenicke S."/>
            <person name="Ruckert C."/>
            <person name="Schorsch C."/>
            <person name="Szczepanowski R."/>
            <person name="Farwick M."/>
            <person name="Goesmann A."/>
            <person name="Puhler A."/>
            <person name="Schaffer S."/>
            <person name="Tauch A."/>
            <person name="Kohler T."/>
            <person name="Brinkrolf K."/>
        </authorList>
    </citation>
    <scope>NUCLEOTIDE SEQUENCE [LARGE SCALE GENOMIC DNA]</scope>
    <source>
        <strain evidence="2">ATCC 14091 / BCRC 22168 / CBS 111 / JCM 3599 / NBRC 0793 / NRRL Y-1031 F-60-10</strain>
    </source>
</reference>
<dbReference type="AlphaFoldDB" id="K0KJU5"/>
<dbReference type="SUPFAM" id="SSF52047">
    <property type="entry name" value="RNI-like"/>
    <property type="match status" value="1"/>
</dbReference>
<evidence type="ECO:0008006" key="3">
    <source>
        <dbReference type="Google" id="ProtNLM"/>
    </source>
</evidence>
<dbReference type="EMBL" id="CAIF01000070">
    <property type="protein sequence ID" value="CCH43216.1"/>
    <property type="molecule type" value="Genomic_DNA"/>
</dbReference>
<organism evidence="1 2">
    <name type="scientific">Wickerhamomyces ciferrii (strain ATCC 14091 / BCRC 22168 / CBS 111 / JCM 3599 / NBRC 0793 / NRRL Y-1031 F-60-10)</name>
    <name type="common">Yeast</name>
    <name type="synonym">Pichia ciferrii</name>
    <dbReference type="NCBI Taxonomy" id="1206466"/>
    <lineage>
        <taxon>Eukaryota</taxon>
        <taxon>Fungi</taxon>
        <taxon>Dikarya</taxon>
        <taxon>Ascomycota</taxon>
        <taxon>Saccharomycotina</taxon>
        <taxon>Saccharomycetes</taxon>
        <taxon>Phaffomycetales</taxon>
        <taxon>Wickerhamomycetaceae</taxon>
        <taxon>Wickerhamomyces</taxon>
    </lineage>
</organism>
<name>K0KJU5_WICCF</name>
<evidence type="ECO:0000313" key="2">
    <source>
        <dbReference type="Proteomes" id="UP000009328"/>
    </source>
</evidence>
<proteinExistence type="predicted"/>
<accession>K0KJU5</accession>
<gene>
    <name evidence="1" type="ORF">BN7_2763</name>
</gene>